<dbReference type="PANTHER" id="PTHR36151">
    <property type="entry name" value="BLR2777 PROTEIN"/>
    <property type="match status" value="1"/>
</dbReference>
<dbReference type="STRING" id="1122247.GCA_000379865_03447"/>
<dbReference type="GO" id="GO:0016491">
    <property type="term" value="F:oxidoreductase activity"/>
    <property type="evidence" value="ECO:0007669"/>
    <property type="project" value="InterPro"/>
</dbReference>
<protein>
    <submittedName>
        <fullName evidence="1">Uncharacterized protein</fullName>
    </submittedName>
</protein>
<dbReference type="InterPro" id="IPR018713">
    <property type="entry name" value="MPAB/Lcp_cat_dom"/>
</dbReference>
<sequence length="316" mass="35888">MTATTDVEVGDLVDDGPVELVPQDSLTAEHTGRWTFLIFEGAAFMMQAMHPVIGEVTGKYSAAFHGDPSGRAVRSVDSVLRWVYGLHEAAAEGDRVRALHRPLTMRSEQTGKQISALNPEAYQWVICTGYIVNVQGARLLIGREFTDAEKAELLRDNRRLARLLHVPMRDYPRTHAEMMAYFESMIDRLEATPQARKLMDDLIAGTLDLPAALPKPLHPLARFALRPLIRLNYLSIVGLLDPRLRDKLGVTWSAAEERRLNRIYKTIRIAYRVLPDRLTYFPLAYHARKHHQCLQKMRQRQQKSFAYRVPGAVPPA</sequence>
<gene>
    <name evidence="1" type="ORF">C731_0885</name>
</gene>
<reference evidence="1 2" key="1">
    <citation type="journal article" date="2012" name="J. Bacteriol.">
        <title>Genome sequence of Mycobacterium hassiacum DSM 44199, a rare source of heat-stable mycobacterial proteins.</title>
        <authorList>
            <person name="Tiago I."/>
            <person name="Maranha A."/>
            <person name="Mendes V."/>
            <person name="Alarico S."/>
            <person name="Moynihan P.J."/>
            <person name="Clarke A.J."/>
            <person name="Macedo-Ribeiro S."/>
            <person name="Pereira P.J."/>
            <person name="Empadinhas N."/>
        </authorList>
    </citation>
    <scope>NUCLEOTIDE SEQUENCE [LARGE SCALE GENOMIC DNA]</scope>
    <source>
        <strain evidence="2">DSM 44199 / CIP 105218 / JCM 12690 / 3849</strain>
    </source>
</reference>
<dbReference type="EMBL" id="AMRA01000023">
    <property type="protein sequence ID" value="EKF25142.1"/>
    <property type="molecule type" value="Genomic_DNA"/>
</dbReference>
<dbReference type="eggNOG" id="COG3662">
    <property type="taxonomic scope" value="Bacteria"/>
</dbReference>
<dbReference type="Proteomes" id="UP000006265">
    <property type="component" value="Unassembled WGS sequence"/>
</dbReference>
<dbReference type="AlphaFoldDB" id="K5BGV9"/>
<dbReference type="OrthoDB" id="3456672at2"/>
<dbReference type="Pfam" id="PF09995">
    <property type="entry name" value="MPAB_Lcp_cat"/>
    <property type="match status" value="1"/>
</dbReference>
<comment type="caution">
    <text evidence="1">The sequence shown here is derived from an EMBL/GenBank/DDBJ whole genome shotgun (WGS) entry which is preliminary data.</text>
</comment>
<name>K5BGV9_MYCHD</name>
<organism evidence="1 2">
    <name type="scientific">Mycolicibacterium hassiacum (strain DSM 44199 / CIP 105218 / JCM 12690 / 3849)</name>
    <name type="common">Mycobacterium hassiacum</name>
    <dbReference type="NCBI Taxonomy" id="1122247"/>
    <lineage>
        <taxon>Bacteria</taxon>
        <taxon>Bacillati</taxon>
        <taxon>Actinomycetota</taxon>
        <taxon>Actinomycetes</taxon>
        <taxon>Mycobacteriales</taxon>
        <taxon>Mycobacteriaceae</taxon>
        <taxon>Mycolicibacterium</taxon>
    </lineage>
</organism>
<accession>K5BGV9</accession>
<evidence type="ECO:0000313" key="1">
    <source>
        <dbReference type="EMBL" id="EKF25142.1"/>
    </source>
</evidence>
<dbReference type="PATRIC" id="fig|1122247.3.peg.851"/>
<dbReference type="RefSeq" id="WP_005625090.1">
    <property type="nucleotide sequence ID" value="NZ_AMRA01000023.1"/>
</dbReference>
<proteinExistence type="predicted"/>
<dbReference type="PANTHER" id="PTHR36151:SF3">
    <property type="entry name" value="ER-BOUND OXYGENASE MPAB_MPAB'_RUBBER OXYGENASE CATALYTIC DOMAIN-CONTAINING PROTEIN"/>
    <property type="match status" value="1"/>
</dbReference>
<evidence type="ECO:0000313" key="2">
    <source>
        <dbReference type="Proteomes" id="UP000006265"/>
    </source>
</evidence>
<keyword evidence="2" id="KW-1185">Reference proteome</keyword>